<evidence type="ECO:0000259" key="13">
    <source>
        <dbReference type="PROSITE" id="PS51695"/>
    </source>
</evidence>
<organism evidence="15 16">
    <name type="scientific">Aureobasidium pullulans</name>
    <name type="common">Black yeast</name>
    <name type="synonym">Pullularia pullulans</name>
    <dbReference type="NCBI Taxonomy" id="5580"/>
    <lineage>
        <taxon>Eukaryota</taxon>
        <taxon>Fungi</taxon>
        <taxon>Dikarya</taxon>
        <taxon>Ascomycota</taxon>
        <taxon>Pezizomycotina</taxon>
        <taxon>Dothideomycetes</taxon>
        <taxon>Dothideomycetidae</taxon>
        <taxon>Dothideales</taxon>
        <taxon>Saccotheciaceae</taxon>
        <taxon>Aureobasidium</taxon>
    </lineage>
</organism>
<dbReference type="CDD" id="cd11377">
    <property type="entry name" value="Pro-peptidase_S53"/>
    <property type="match status" value="1"/>
</dbReference>
<keyword evidence="10" id="KW-0865">Zymogen</keyword>
<dbReference type="Proteomes" id="UP000305064">
    <property type="component" value="Unassembled WGS sequence"/>
</dbReference>
<evidence type="ECO:0000256" key="11">
    <source>
        <dbReference type="PROSITE-ProRule" id="PRU01032"/>
    </source>
</evidence>
<keyword evidence="9 11" id="KW-0106">Calcium</keyword>
<keyword evidence="7 11" id="KW-0378">Hydrolase</keyword>
<dbReference type="Pfam" id="PF09286">
    <property type="entry name" value="Pro-kuma_activ"/>
    <property type="match status" value="1"/>
</dbReference>
<sequence length="591" mass="63541">MQNILLIAALLGARHVHSFVIPTNGEDPGFVKHEEISVLPEDWSLSHQASADSILHLRVALSHAHKNYIDIAEQVSDPLSAQYGLYLSAQELQASLPDTIIHSEAVTTWLREHNISDATVAHDWIDFSTTVGQANSLLKANFSTYTHKNSDPVLRTQQYSLPIEMSNHIDFIYPTVHFFAPKKNADHAPQLQTRQHFPTGPVTCSDGTSTCPLLLKSKYNINYVPKDNTSGSQIAIAGFLERYPNITDWKSFLSKYGLAKSNPAPSFTPISINNGVKSFTGGDLAVEPNLDLDYASVFTGKLPITYYSVGGRPAELSQPGNKPVPTAKLGNEPYLEFLQYVLQQKSPPQVISISYSDDEQTVPLAYARKVCDLLAQAAARGISVIGSSGDGGAAGTGTTSTCVGPDGKHRFVPTFPSSCPWITTVGATASYGGTASYSSGGISNYFARPSWQTNVVAGYIKALNGSHAGLYNKTGRGVPDVSLLGDNYLTLESGFASRSSGTSASAPVFAAMVALINDIRLRAKKPVLGFLNPLLYSDKAKTVFRDVADGSQGRGCSDGSWFEPGWEVLAGWDAATGLGEPDFDKLRALLS</sequence>
<feature type="binding site" evidence="11">
    <location>
        <position position="571"/>
    </location>
    <ligand>
        <name>Ca(2+)</name>
        <dbReference type="ChEBI" id="CHEBI:29108"/>
    </ligand>
</feature>
<dbReference type="InterPro" id="IPR015366">
    <property type="entry name" value="S53_propep"/>
</dbReference>
<feature type="binding site" evidence="11">
    <location>
        <position position="573"/>
    </location>
    <ligand>
        <name>Ca(2+)</name>
        <dbReference type="ChEBI" id="CHEBI:29108"/>
    </ligand>
</feature>
<dbReference type="InterPro" id="IPR000209">
    <property type="entry name" value="Peptidase_S8/S53_dom"/>
</dbReference>
<evidence type="ECO:0000256" key="1">
    <source>
        <dbReference type="ARBA" id="ARBA00001910"/>
    </source>
</evidence>
<evidence type="ECO:0000256" key="3">
    <source>
        <dbReference type="ARBA" id="ARBA00004239"/>
    </source>
</evidence>
<feature type="active site" description="Charge relay system" evidence="11">
    <location>
        <position position="503"/>
    </location>
</feature>
<dbReference type="SMART" id="SM00944">
    <property type="entry name" value="Pro-kuma_activ"/>
    <property type="match status" value="1"/>
</dbReference>
<evidence type="ECO:0000256" key="4">
    <source>
        <dbReference type="ARBA" id="ARBA00012462"/>
    </source>
</evidence>
<feature type="binding site" evidence="11">
    <location>
        <position position="546"/>
    </location>
    <ligand>
        <name>Ca(2+)</name>
        <dbReference type="ChEBI" id="CHEBI:29108"/>
    </ligand>
</feature>
<evidence type="ECO:0000313" key="15">
    <source>
        <dbReference type="EMBL" id="TIA73907.1"/>
    </source>
</evidence>
<dbReference type="EMBL" id="QZBU01000080">
    <property type="protein sequence ID" value="TIA73907.1"/>
    <property type="molecule type" value="Genomic_DNA"/>
</dbReference>
<dbReference type="PANTHER" id="PTHR14218">
    <property type="entry name" value="PROTEASE S8 TRIPEPTIDYL PEPTIDASE I CLN2"/>
    <property type="match status" value="1"/>
</dbReference>
<comment type="catalytic activity">
    <reaction evidence="1">
        <text>Release of an N-terminal tripeptide from a polypeptide.</text>
        <dbReference type="EC" id="3.4.14.10"/>
    </reaction>
</comment>
<evidence type="ECO:0000256" key="2">
    <source>
        <dbReference type="ARBA" id="ARBA00002451"/>
    </source>
</evidence>
<dbReference type="AlphaFoldDB" id="A0A4S8TWN3"/>
<dbReference type="PROSITE" id="PS00138">
    <property type="entry name" value="SUBTILASE_SER"/>
    <property type="match status" value="1"/>
</dbReference>
<comment type="subcellular location">
    <subcellularLocation>
        <location evidence="3">Secreted</location>
        <location evidence="3">Extracellular space</location>
    </subcellularLocation>
</comment>
<dbReference type="GO" id="GO:0046872">
    <property type="term" value="F:metal ion binding"/>
    <property type="evidence" value="ECO:0007669"/>
    <property type="project" value="UniProtKB-UniRule"/>
</dbReference>
<keyword evidence="8 11" id="KW-0720">Serine protease</keyword>
<dbReference type="EMBL" id="QZBJ01000045">
    <property type="protein sequence ID" value="THY72587.1"/>
    <property type="molecule type" value="Genomic_DNA"/>
</dbReference>
<dbReference type="SUPFAM" id="SSF52743">
    <property type="entry name" value="Subtilisin-like"/>
    <property type="match status" value="1"/>
</dbReference>
<dbReference type="GO" id="GO:0004252">
    <property type="term" value="F:serine-type endopeptidase activity"/>
    <property type="evidence" value="ECO:0007669"/>
    <property type="project" value="UniProtKB-UniRule"/>
</dbReference>
<comment type="caution">
    <text evidence="15">The sequence shown here is derived from an EMBL/GenBank/DDBJ whole genome shotgun (WGS) entry which is preliminary data.</text>
</comment>
<feature type="binding site" evidence="11">
    <location>
        <position position="547"/>
    </location>
    <ligand>
        <name>Ca(2+)</name>
        <dbReference type="ChEBI" id="CHEBI:29108"/>
    </ligand>
</feature>
<evidence type="ECO:0000256" key="5">
    <source>
        <dbReference type="ARBA" id="ARBA00022670"/>
    </source>
</evidence>
<evidence type="ECO:0000256" key="9">
    <source>
        <dbReference type="ARBA" id="ARBA00022837"/>
    </source>
</evidence>
<comment type="function">
    <text evidence="2">Secreted tripeptidyl-peptidase which degrades proteins at acidic pHs and is involved in virulence.</text>
</comment>
<evidence type="ECO:0000256" key="6">
    <source>
        <dbReference type="ARBA" id="ARBA00022723"/>
    </source>
</evidence>
<proteinExistence type="predicted"/>
<dbReference type="GO" id="GO:0008240">
    <property type="term" value="F:tripeptidyl-peptidase activity"/>
    <property type="evidence" value="ECO:0007669"/>
    <property type="project" value="UniProtKB-EC"/>
</dbReference>
<dbReference type="InterPro" id="IPR050819">
    <property type="entry name" value="Tripeptidyl-peptidase_I"/>
</dbReference>
<reference evidence="16 17" key="1">
    <citation type="submission" date="2018-10" db="EMBL/GenBank/DDBJ databases">
        <title>Fifty Aureobasidium pullulans genomes reveal a recombining polyextremotolerant generalist.</title>
        <authorList>
            <person name="Gostincar C."/>
            <person name="Turk M."/>
            <person name="Zajc J."/>
            <person name="Gunde-Cimerman N."/>
        </authorList>
    </citation>
    <scope>NUCLEOTIDE SEQUENCE [LARGE SCALE GENOMIC DNA]</scope>
    <source>
        <strain evidence="15 16">EXF-3380</strain>
        <strain evidence="14 17">EXF-4256</strain>
    </source>
</reference>
<name>A0A4S8TWN3_AURPU</name>
<dbReference type="PANTHER" id="PTHR14218:SF15">
    <property type="entry name" value="TRIPEPTIDYL-PEPTIDASE 1"/>
    <property type="match status" value="1"/>
</dbReference>
<keyword evidence="12" id="KW-0732">Signal</keyword>
<keyword evidence="5 11" id="KW-0645">Protease</keyword>
<dbReference type="InterPro" id="IPR023828">
    <property type="entry name" value="Peptidase_S8_Ser-AS"/>
</dbReference>
<dbReference type="PROSITE" id="PS51695">
    <property type="entry name" value="SEDOLISIN"/>
    <property type="match status" value="1"/>
</dbReference>
<dbReference type="Proteomes" id="UP000304947">
    <property type="component" value="Unassembled WGS sequence"/>
</dbReference>
<dbReference type="Pfam" id="PF00082">
    <property type="entry name" value="Peptidase_S8"/>
    <property type="match status" value="1"/>
</dbReference>
<evidence type="ECO:0000256" key="12">
    <source>
        <dbReference type="SAM" id="SignalP"/>
    </source>
</evidence>
<feature type="chain" id="PRO_5044089335" description="tripeptidyl-peptidase II" evidence="12">
    <location>
        <begin position="19"/>
        <end position="591"/>
    </location>
</feature>
<dbReference type="InterPro" id="IPR036852">
    <property type="entry name" value="Peptidase_S8/S53_dom_sf"/>
</dbReference>
<dbReference type="GO" id="GO:0006508">
    <property type="term" value="P:proteolysis"/>
    <property type="evidence" value="ECO:0007669"/>
    <property type="project" value="UniProtKB-KW"/>
</dbReference>
<feature type="active site" description="Charge relay system" evidence="11">
    <location>
        <position position="291"/>
    </location>
</feature>
<dbReference type="EC" id="3.4.14.10" evidence="4"/>
<evidence type="ECO:0000313" key="17">
    <source>
        <dbReference type="Proteomes" id="UP000305064"/>
    </source>
</evidence>
<evidence type="ECO:0000256" key="10">
    <source>
        <dbReference type="ARBA" id="ARBA00023145"/>
    </source>
</evidence>
<evidence type="ECO:0000256" key="7">
    <source>
        <dbReference type="ARBA" id="ARBA00022801"/>
    </source>
</evidence>
<dbReference type="Gene3D" id="3.40.50.200">
    <property type="entry name" value="Peptidase S8/S53 domain"/>
    <property type="match status" value="1"/>
</dbReference>
<comment type="cofactor">
    <cofactor evidence="11">
        <name>Ca(2+)</name>
        <dbReference type="ChEBI" id="CHEBI:29108"/>
    </cofactor>
    <text evidence="11">Binds 1 Ca(2+) ion per subunit.</text>
</comment>
<evidence type="ECO:0000313" key="14">
    <source>
        <dbReference type="EMBL" id="THY72587.1"/>
    </source>
</evidence>
<dbReference type="GO" id="GO:0005576">
    <property type="term" value="C:extracellular region"/>
    <property type="evidence" value="ECO:0007669"/>
    <property type="project" value="UniProtKB-SubCell"/>
</dbReference>
<accession>A0A4S8TWN3</accession>
<evidence type="ECO:0000256" key="8">
    <source>
        <dbReference type="ARBA" id="ARBA00022825"/>
    </source>
</evidence>
<dbReference type="SUPFAM" id="SSF54897">
    <property type="entry name" value="Protease propeptides/inhibitors"/>
    <property type="match status" value="1"/>
</dbReference>
<dbReference type="InterPro" id="IPR030400">
    <property type="entry name" value="Sedolisin_dom"/>
</dbReference>
<keyword evidence="6 11" id="KW-0479">Metal-binding</keyword>
<dbReference type="CDD" id="cd04056">
    <property type="entry name" value="Peptidases_S53"/>
    <property type="match status" value="1"/>
</dbReference>
<feature type="active site" description="Charge relay system" evidence="11">
    <location>
        <position position="287"/>
    </location>
</feature>
<feature type="signal peptide" evidence="12">
    <location>
        <begin position="1"/>
        <end position="18"/>
    </location>
</feature>
<feature type="domain" description="Peptidase S53" evidence="13">
    <location>
        <begin position="209"/>
        <end position="591"/>
    </location>
</feature>
<gene>
    <name evidence="15" type="ORF">D6C83_00598</name>
    <name evidence="14" type="ORF">D6C94_06598</name>
</gene>
<protein>
    <recommendedName>
        <fullName evidence="4">tripeptidyl-peptidase II</fullName>
        <ecNumber evidence="4">3.4.14.10</ecNumber>
    </recommendedName>
</protein>
<evidence type="ECO:0000313" key="16">
    <source>
        <dbReference type="Proteomes" id="UP000304947"/>
    </source>
</evidence>